<protein>
    <submittedName>
        <fullName evidence="1">Uncharacterized protein</fullName>
    </submittedName>
</protein>
<comment type="caution">
    <text evidence="1">The sequence shown here is derived from an EMBL/GenBank/DDBJ whole genome shotgun (WGS) entry which is preliminary data.</text>
</comment>
<dbReference type="EMBL" id="LAZR01002145">
    <property type="protein sequence ID" value="KKN33867.1"/>
    <property type="molecule type" value="Genomic_DNA"/>
</dbReference>
<gene>
    <name evidence="1" type="ORF">LCGC14_0799470</name>
</gene>
<sequence>MRRHLLIPVLAVLAYGLISCILSGPIQEQGGRVYGHPVQAKAPLSVFFIDNEPLVCYWVTEENGKRVRYYFRQSEIRR</sequence>
<name>A0A0F9Q9Z3_9ZZZZ</name>
<organism evidence="1">
    <name type="scientific">marine sediment metagenome</name>
    <dbReference type="NCBI Taxonomy" id="412755"/>
    <lineage>
        <taxon>unclassified sequences</taxon>
        <taxon>metagenomes</taxon>
        <taxon>ecological metagenomes</taxon>
    </lineage>
</organism>
<dbReference type="AlphaFoldDB" id="A0A0F9Q9Z3"/>
<evidence type="ECO:0000313" key="1">
    <source>
        <dbReference type="EMBL" id="KKN33867.1"/>
    </source>
</evidence>
<dbReference type="PROSITE" id="PS51257">
    <property type="entry name" value="PROKAR_LIPOPROTEIN"/>
    <property type="match status" value="1"/>
</dbReference>
<accession>A0A0F9Q9Z3</accession>
<reference evidence="1" key="1">
    <citation type="journal article" date="2015" name="Nature">
        <title>Complex archaea that bridge the gap between prokaryotes and eukaryotes.</title>
        <authorList>
            <person name="Spang A."/>
            <person name="Saw J.H."/>
            <person name="Jorgensen S.L."/>
            <person name="Zaremba-Niedzwiedzka K."/>
            <person name="Martijn J."/>
            <person name="Lind A.E."/>
            <person name="van Eijk R."/>
            <person name="Schleper C."/>
            <person name="Guy L."/>
            <person name="Ettema T.J."/>
        </authorList>
    </citation>
    <scope>NUCLEOTIDE SEQUENCE</scope>
</reference>
<proteinExistence type="predicted"/>